<dbReference type="InterPro" id="IPR050855">
    <property type="entry name" value="NDM-1-like"/>
</dbReference>
<dbReference type="PANTHER" id="PTHR42951:SF22">
    <property type="entry name" value="METALLO BETA-LACTAMASE SUPERFAMILY LIPOPROTEIN"/>
    <property type="match status" value="1"/>
</dbReference>
<comment type="caution">
    <text evidence="2">The sequence shown here is derived from an EMBL/GenBank/DDBJ whole genome shotgun (WGS) entry which is preliminary data.</text>
</comment>
<reference evidence="2" key="1">
    <citation type="submission" date="2021-10" db="EMBL/GenBank/DDBJ databases">
        <title>Anaerobic single-cell dispensing facilitates the cultivation of human gut bacteria.</title>
        <authorList>
            <person name="Afrizal A."/>
        </authorList>
    </citation>
    <scope>NUCLEOTIDE SEQUENCE</scope>
    <source>
        <strain evidence="2">CLA-AA-H250</strain>
    </source>
</reference>
<dbReference type="SUPFAM" id="SSF56281">
    <property type="entry name" value="Metallo-hydrolase/oxidoreductase"/>
    <property type="match status" value="1"/>
</dbReference>
<dbReference type="AlphaFoldDB" id="A0AAE3AL35"/>
<dbReference type="PANTHER" id="PTHR42951">
    <property type="entry name" value="METALLO-BETA-LACTAMASE DOMAIN-CONTAINING"/>
    <property type="match status" value="1"/>
</dbReference>
<evidence type="ECO:0000313" key="3">
    <source>
        <dbReference type="Proteomes" id="UP001199424"/>
    </source>
</evidence>
<dbReference type="EMBL" id="JAJEQC010000009">
    <property type="protein sequence ID" value="MCC2137367.1"/>
    <property type="molecule type" value="Genomic_DNA"/>
</dbReference>
<dbReference type="InterPro" id="IPR036866">
    <property type="entry name" value="RibonucZ/Hydroxyglut_hydro"/>
</dbReference>
<keyword evidence="3" id="KW-1185">Reference proteome</keyword>
<evidence type="ECO:0000259" key="1">
    <source>
        <dbReference type="SMART" id="SM00849"/>
    </source>
</evidence>
<accession>A0AAE3AL35</accession>
<dbReference type="SMART" id="SM00849">
    <property type="entry name" value="Lactamase_B"/>
    <property type="match status" value="1"/>
</dbReference>
<dbReference type="Pfam" id="PF00753">
    <property type="entry name" value="Lactamase_B"/>
    <property type="match status" value="1"/>
</dbReference>
<gene>
    <name evidence="2" type="ORF">LKD31_10115</name>
</gene>
<protein>
    <submittedName>
        <fullName evidence="2">MBL fold metallo-hydrolase</fullName>
    </submittedName>
</protein>
<dbReference type="Gene3D" id="3.60.15.10">
    <property type="entry name" value="Ribonuclease Z/Hydroxyacylglutathione hydrolase-like"/>
    <property type="match status" value="1"/>
</dbReference>
<evidence type="ECO:0000313" key="2">
    <source>
        <dbReference type="EMBL" id="MCC2137367.1"/>
    </source>
</evidence>
<organism evidence="2 3">
    <name type="scientific">Hominenteromicrobium mulieris</name>
    <dbReference type="NCBI Taxonomy" id="2885357"/>
    <lineage>
        <taxon>Bacteria</taxon>
        <taxon>Bacillati</taxon>
        <taxon>Bacillota</taxon>
        <taxon>Clostridia</taxon>
        <taxon>Eubacteriales</taxon>
        <taxon>Oscillospiraceae</taxon>
        <taxon>Hominenteromicrobium</taxon>
    </lineage>
</organism>
<proteinExistence type="predicted"/>
<dbReference type="Proteomes" id="UP001199424">
    <property type="component" value="Unassembled WGS sequence"/>
</dbReference>
<sequence length="469" mass="52232">MHYFEKVFDGQVLKWCVNGAELGGGKPTLLCLVSNETEAESCLSKLEPHCGEAQVTALILPGGILPETAVQSLVFEWQTTGIIDKCKLSLTASQSCADAAWQLISHLSHCFSAAAILGGHADPYEVRAAKFMPLKVYTFAGEGNVLADGKVLADAEKLVMSLRVTGSETVERTEINPENAWENVFADGEIVRWLLKQDRRTQLEVTWIKPGFWRIDDYFTATCYLIEGRDKALLIDTGMGEGDLLDTVKKLTRLPVEVAITHPHRDHMFRIDRFEKVYLHKNDVEKIREDENCFAAALSDGGKYPQLVPIDEGSVIDLGGGVTVDVLNLGGHTENSVVFACAHYKALFTGDAIGSGYIVLMICPEKDMYKVLESYKKNLECFLPHAEALRDYAWFGGHSIQENGCDEQHQQDYLAGRSVYYNPLRLEIVQDMVVLCEKLITGEISKADVMSTDEHYCNYGSAGMYFRFI</sequence>
<dbReference type="InterPro" id="IPR001279">
    <property type="entry name" value="Metallo-B-lactamas"/>
</dbReference>
<name>A0AAE3AL35_9FIRM</name>
<feature type="domain" description="Metallo-beta-lactamase" evidence="1">
    <location>
        <begin position="220"/>
        <end position="398"/>
    </location>
</feature>
<dbReference type="RefSeq" id="WP_308449601.1">
    <property type="nucleotide sequence ID" value="NZ_JAJEQC010000009.1"/>
</dbReference>